<dbReference type="Proteomes" id="UP000502136">
    <property type="component" value="Chromosome"/>
</dbReference>
<dbReference type="KEGG" id="palr:HGI30_15065"/>
<feature type="region of interest" description="Disordered" evidence="1">
    <location>
        <begin position="1"/>
        <end position="20"/>
    </location>
</feature>
<protein>
    <submittedName>
        <fullName evidence="2">Uncharacterized protein</fullName>
    </submittedName>
</protein>
<dbReference type="RefSeq" id="WP_168908305.1">
    <property type="nucleotide sequence ID" value="NZ_CP051428.1"/>
</dbReference>
<keyword evidence="3" id="KW-1185">Reference proteome</keyword>
<proteinExistence type="predicted"/>
<gene>
    <name evidence="2" type="ORF">HGI30_15065</name>
</gene>
<evidence type="ECO:0000256" key="1">
    <source>
        <dbReference type="SAM" id="MobiDB-lite"/>
    </source>
</evidence>
<name>A0A6H2GZ92_9BACL</name>
<evidence type="ECO:0000313" key="3">
    <source>
        <dbReference type="Proteomes" id="UP000502136"/>
    </source>
</evidence>
<accession>A0A6H2GZ92</accession>
<reference evidence="2 3" key="1">
    <citation type="submission" date="2020-04" db="EMBL/GenBank/DDBJ databases">
        <title>Novel Paenibacillus strain UniB2 isolated from commercial digestive syrup.</title>
        <authorList>
            <person name="Thorat V."/>
            <person name="Kirdat K."/>
            <person name="Tiwarekar B."/>
            <person name="Yadav A."/>
        </authorList>
    </citation>
    <scope>NUCLEOTIDE SEQUENCE [LARGE SCALE GENOMIC DNA]</scope>
    <source>
        <strain evidence="2 3">UniB2</strain>
    </source>
</reference>
<sequence length="59" mass="6717">MSIDLDRFAEGLPDPQELEPISIGECENNSCGKELYSDEYVYRGSELYCSFKCMVAAHY</sequence>
<dbReference type="EMBL" id="CP051428">
    <property type="protein sequence ID" value="QJC52753.1"/>
    <property type="molecule type" value="Genomic_DNA"/>
</dbReference>
<organism evidence="2 3">
    <name type="scientific">Paenibacillus albicereus</name>
    <dbReference type="NCBI Taxonomy" id="2726185"/>
    <lineage>
        <taxon>Bacteria</taxon>
        <taxon>Bacillati</taxon>
        <taxon>Bacillota</taxon>
        <taxon>Bacilli</taxon>
        <taxon>Bacillales</taxon>
        <taxon>Paenibacillaceae</taxon>
        <taxon>Paenibacillus</taxon>
    </lineage>
</organism>
<dbReference type="AlphaFoldDB" id="A0A6H2GZ92"/>
<evidence type="ECO:0000313" key="2">
    <source>
        <dbReference type="EMBL" id="QJC52753.1"/>
    </source>
</evidence>